<keyword evidence="4" id="KW-1185">Reference proteome</keyword>
<evidence type="ECO:0000256" key="1">
    <source>
        <dbReference type="ARBA" id="ARBA00005437"/>
    </source>
</evidence>
<dbReference type="Proteomes" id="UP001632038">
    <property type="component" value="Unassembled WGS sequence"/>
</dbReference>
<comment type="similarity">
    <text evidence="1">Belongs to the LOR family.</text>
</comment>
<dbReference type="PANTHER" id="PTHR31087:SF58">
    <property type="entry name" value="OS07G0230700 PROTEIN"/>
    <property type="match status" value="1"/>
</dbReference>
<evidence type="ECO:0000313" key="3">
    <source>
        <dbReference type="EMBL" id="KAL3654799.1"/>
    </source>
</evidence>
<dbReference type="InterPro" id="IPR025659">
    <property type="entry name" value="Tubby-like_C"/>
</dbReference>
<proteinExistence type="inferred from homology"/>
<reference evidence="2 4" key="1">
    <citation type="journal article" date="2024" name="IScience">
        <title>Strigolactones Initiate the Formation of Haustorium-like Structures in Castilleja.</title>
        <authorList>
            <person name="Buerger M."/>
            <person name="Peterson D."/>
            <person name="Chory J."/>
        </authorList>
    </citation>
    <scope>NUCLEOTIDE SEQUENCE [LARGE SCALE GENOMIC DNA]</scope>
    <source>
        <strain evidence="2">Tecolote</strain>
        <tissue evidence="2">Flower</tissue>
    </source>
</reference>
<reference evidence="3" key="2">
    <citation type="submission" date="2024-11" db="EMBL/GenBank/DDBJ databases">
        <authorList>
            <person name="Burger M."/>
            <person name="Chory J."/>
        </authorList>
    </citation>
    <scope>NUCLEOTIDE SEQUENCE</scope>
    <source>
        <strain evidence="3">Tecolote</strain>
        <tissue evidence="3">Flower</tissue>
    </source>
</reference>
<protein>
    <recommendedName>
        <fullName evidence="5">Ribosomal protein S2</fullName>
    </recommendedName>
</protein>
<dbReference type="EMBL" id="JAVIJP010000030">
    <property type="protein sequence ID" value="KAL3633361.1"/>
    <property type="molecule type" value="Genomic_DNA"/>
</dbReference>
<comment type="caution">
    <text evidence="3">The sequence shown here is derived from an EMBL/GenBank/DDBJ whole genome shotgun (WGS) entry which is preliminary data.</text>
</comment>
<gene>
    <name evidence="3" type="ORF">CASFOL_000585</name>
    <name evidence="2" type="ORF">CASFOL_022888</name>
</gene>
<accession>A0ABD3ENY1</accession>
<evidence type="ECO:0000313" key="2">
    <source>
        <dbReference type="EMBL" id="KAL3633361.1"/>
    </source>
</evidence>
<dbReference type="EMBL" id="JAVIJP010000002">
    <property type="protein sequence ID" value="KAL3654799.1"/>
    <property type="molecule type" value="Genomic_DNA"/>
</dbReference>
<organism evidence="3 4">
    <name type="scientific">Castilleja foliolosa</name>
    <dbReference type="NCBI Taxonomy" id="1961234"/>
    <lineage>
        <taxon>Eukaryota</taxon>
        <taxon>Viridiplantae</taxon>
        <taxon>Streptophyta</taxon>
        <taxon>Embryophyta</taxon>
        <taxon>Tracheophyta</taxon>
        <taxon>Spermatophyta</taxon>
        <taxon>Magnoliopsida</taxon>
        <taxon>eudicotyledons</taxon>
        <taxon>Gunneridae</taxon>
        <taxon>Pentapetalae</taxon>
        <taxon>asterids</taxon>
        <taxon>lamiids</taxon>
        <taxon>Lamiales</taxon>
        <taxon>Orobanchaceae</taxon>
        <taxon>Pedicularideae</taxon>
        <taxon>Castillejinae</taxon>
        <taxon>Castilleja</taxon>
    </lineage>
</organism>
<dbReference type="Gene3D" id="2.40.160.200">
    <property type="entry name" value="LURP1-related"/>
    <property type="match status" value="1"/>
</dbReference>
<evidence type="ECO:0000313" key="4">
    <source>
        <dbReference type="Proteomes" id="UP001632038"/>
    </source>
</evidence>
<dbReference type="SUPFAM" id="SSF54518">
    <property type="entry name" value="Tubby C-terminal domain-like"/>
    <property type="match status" value="1"/>
</dbReference>
<evidence type="ECO:0008006" key="5">
    <source>
        <dbReference type="Google" id="ProtNLM"/>
    </source>
</evidence>
<dbReference type="PANTHER" id="PTHR31087">
    <property type="match status" value="1"/>
</dbReference>
<dbReference type="InterPro" id="IPR007612">
    <property type="entry name" value="LOR"/>
</dbReference>
<name>A0ABD3ENY1_9LAMI</name>
<dbReference type="AlphaFoldDB" id="A0ABD3ENY1"/>
<dbReference type="InterPro" id="IPR038595">
    <property type="entry name" value="LOR_sf"/>
</dbReference>
<sequence length="48" mass="5403">MHKKHNAQSVLLGRDTFGVTVYPNVDYAFITALIVILEEINLDRSGKD</sequence>
<dbReference type="Pfam" id="PF04525">
    <property type="entry name" value="LOR"/>
    <property type="match status" value="1"/>
</dbReference>